<reference evidence="3 4" key="1">
    <citation type="journal article" date="2021" name="bioRxiv">
        <title>The Gossypium anomalum genome as a resource for cotton improvement and evolutionary analysis of hybrid incompatibility.</title>
        <authorList>
            <person name="Grover C.E."/>
            <person name="Yuan D."/>
            <person name="Arick M.A."/>
            <person name="Miller E.R."/>
            <person name="Hu G."/>
            <person name="Peterson D.G."/>
            <person name="Wendel J.F."/>
            <person name="Udall J.A."/>
        </authorList>
    </citation>
    <scope>NUCLEOTIDE SEQUENCE [LARGE SCALE GENOMIC DNA]</scope>
    <source>
        <strain evidence="3">JFW-Udall</strain>
        <tissue evidence="3">Leaf</tissue>
    </source>
</reference>
<feature type="domain" description="CCHC-type" evidence="2">
    <location>
        <begin position="79"/>
        <end position="93"/>
    </location>
</feature>
<dbReference type="GO" id="GO:0008270">
    <property type="term" value="F:zinc ion binding"/>
    <property type="evidence" value="ECO:0007669"/>
    <property type="project" value="UniProtKB-KW"/>
</dbReference>
<keyword evidence="1" id="KW-0479">Metal-binding</keyword>
<dbReference type="PANTHER" id="PTHR33710">
    <property type="entry name" value="BNAC02G09200D PROTEIN"/>
    <property type="match status" value="1"/>
</dbReference>
<name>A0A8J5Y186_9ROSI</name>
<dbReference type="AlphaFoldDB" id="A0A8J5Y186"/>
<dbReference type="GO" id="GO:0003824">
    <property type="term" value="F:catalytic activity"/>
    <property type="evidence" value="ECO:0007669"/>
    <property type="project" value="InterPro"/>
</dbReference>
<evidence type="ECO:0000313" key="4">
    <source>
        <dbReference type="Proteomes" id="UP000701853"/>
    </source>
</evidence>
<dbReference type="EMBL" id="JAHUZN010000012">
    <property type="protein sequence ID" value="KAG8474224.1"/>
    <property type="molecule type" value="Genomic_DNA"/>
</dbReference>
<proteinExistence type="predicted"/>
<sequence length="843" mass="93336">MAWIRLPGLPGYLYKRKIIEAIGSLIGSVVKLDLQTDNRTRGRFARLAVFINLDEPLVSQVLVKGVVQRVEYEALPTVCFSCGKYGHVKELCPLETMDSAQVSSVEATVESSRDAAGVGGGEKRLNYGPWMLVERKSRRGQRDSRVNMVGAELGVNLGVLSGEKTAVKGAEFERSFKARVVLKGTWVLSKKWAVGIKLVLGLLWDKGASNLKALGKRPVGSNGSSQIGKDLGNNLIVSNNISFAPPVGTAQDNGIDARRVGLANGELVGPMDLCIGSVGPLAPEPNSSGLDGSFPKEKKSELDGQYFSGTSSNGILGNNSVGVQSGSSKVTGNKSIHINPMFDSPSETVVKLDANLLNPNHHSAVIINDQNVSKTVKGNKKIFLVNTNKYFSVSRERGPEIKMGSGRGGASLNRTFKEKGGRLKNVKISRIPLTEAMNSIANLINAQVGSGAEEIGGSAERQHAGCAGLKFSRIFWEYNREHEPDLIGLLETRVSGVKANSIIAKLGFEYSHRVEAVGFSGGIWIGWKGTISVDILGNHSQFILLRNSRNSYRKPVLVSFVYGSPNSQKRKQLWEALKCIVPMDGTPWLAIGDFNIILSSYEKIRGRVIGKRCALFSDFIDTLGLHDLGFSGPNFTWNRGRVFERLDRAICNNAWSLKFLSLRLVHLQKLKSDHRPLLLSLLPHEQFSTGRPFHFLAGWVKHPGFSGFVKKNWEFQENLSSTQATFTDQVKSWNKDVFGHIIHQKNLLKKRLANVQKVVDRRSSSYLDQVEVEIREELEEVLYHEELLWRQKARCDWLVFGYEDEIHFLSRLVTDEEIKKALFDMAPLKALGSDGFYAFFYQS</sequence>
<dbReference type="SUPFAM" id="SSF56219">
    <property type="entry name" value="DNase I-like"/>
    <property type="match status" value="1"/>
</dbReference>
<keyword evidence="1" id="KW-0863">Zinc-finger</keyword>
<dbReference type="InterPro" id="IPR036691">
    <property type="entry name" value="Endo/exonu/phosph_ase_sf"/>
</dbReference>
<organism evidence="3 4">
    <name type="scientific">Gossypium anomalum</name>
    <dbReference type="NCBI Taxonomy" id="47600"/>
    <lineage>
        <taxon>Eukaryota</taxon>
        <taxon>Viridiplantae</taxon>
        <taxon>Streptophyta</taxon>
        <taxon>Embryophyta</taxon>
        <taxon>Tracheophyta</taxon>
        <taxon>Spermatophyta</taxon>
        <taxon>Magnoliopsida</taxon>
        <taxon>eudicotyledons</taxon>
        <taxon>Gunneridae</taxon>
        <taxon>Pentapetalae</taxon>
        <taxon>rosids</taxon>
        <taxon>malvids</taxon>
        <taxon>Malvales</taxon>
        <taxon>Malvaceae</taxon>
        <taxon>Malvoideae</taxon>
        <taxon>Gossypium</taxon>
    </lineage>
</organism>
<dbReference type="GO" id="GO:0003676">
    <property type="term" value="F:nucleic acid binding"/>
    <property type="evidence" value="ECO:0007669"/>
    <property type="project" value="InterPro"/>
</dbReference>
<gene>
    <name evidence="3" type="ORF">CXB51_033548</name>
</gene>
<dbReference type="Gene3D" id="3.60.10.10">
    <property type="entry name" value="Endonuclease/exonuclease/phosphatase"/>
    <property type="match status" value="1"/>
</dbReference>
<evidence type="ECO:0000313" key="3">
    <source>
        <dbReference type="EMBL" id="KAG8474224.1"/>
    </source>
</evidence>
<keyword evidence="4" id="KW-1185">Reference proteome</keyword>
<protein>
    <recommendedName>
        <fullName evidence="2">CCHC-type domain-containing protein</fullName>
    </recommendedName>
</protein>
<dbReference type="PROSITE" id="PS50158">
    <property type="entry name" value="ZF_CCHC"/>
    <property type="match status" value="1"/>
</dbReference>
<dbReference type="InterPro" id="IPR001878">
    <property type="entry name" value="Znf_CCHC"/>
</dbReference>
<dbReference type="Proteomes" id="UP000701853">
    <property type="component" value="Chromosome 12"/>
</dbReference>
<dbReference type="InterPro" id="IPR005135">
    <property type="entry name" value="Endo/exonuclease/phosphatase"/>
</dbReference>
<comment type="caution">
    <text evidence="3">The sequence shown here is derived from an EMBL/GenBank/DDBJ whole genome shotgun (WGS) entry which is preliminary data.</text>
</comment>
<evidence type="ECO:0000259" key="2">
    <source>
        <dbReference type="PROSITE" id="PS50158"/>
    </source>
</evidence>
<dbReference type="Pfam" id="PF03372">
    <property type="entry name" value="Exo_endo_phos"/>
    <property type="match status" value="1"/>
</dbReference>
<dbReference type="PANTHER" id="PTHR33710:SF77">
    <property type="entry name" value="DNASE I-LIKE SUPERFAMILY PROTEIN"/>
    <property type="match status" value="1"/>
</dbReference>
<accession>A0A8J5Y186</accession>
<keyword evidence="1" id="KW-0862">Zinc</keyword>
<dbReference type="OrthoDB" id="1001832at2759"/>
<evidence type="ECO:0000256" key="1">
    <source>
        <dbReference type="PROSITE-ProRule" id="PRU00047"/>
    </source>
</evidence>